<dbReference type="Proteomes" id="UP000237440">
    <property type="component" value="Unassembled WGS sequence"/>
</dbReference>
<organism evidence="1 2">
    <name type="scientific">Pseudomonas laurylsulfativorans</name>
    <dbReference type="NCBI Taxonomy" id="1943631"/>
    <lineage>
        <taxon>Bacteria</taxon>
        <taxon>Pseudomonadati</taxon>
        <taxon>Pseudomonadota</taxon>
        <taxon>Gammaproteobacteria</taxon>
        <taxon>Pseudomonadales</taxon>
        <taxon>Pseudomonadaceae</taxon>
        <taxon>Pseudomonas</taxon>
    </lineage>
</organism>
<keyword evidence="2" id="KW-1185">Reference proteome</keyword>
<protein>
    <submittedName>
        <fullName evidence="1">Uncharacterized protein</fullName>
    </submittedName>
</protein>
<accession>A0A2S3VQR3</accession>
<dbReference type="AlphaFoldDB" id="A0A2S3VQR3"/>
<evidence type="ECO:0000313" key="2">
    <source>
        <dbReference type="Proteomes" id="UP000237440"/>
    </source>
</evidence>
<dbReference type="EMBL" id="MUJK01000003">
    <property type="protein sequence ID" value="POF42251.1"/>
    <property type="molecule type" value="Genomic_DNA"/>
</dbReference>
<dbReference type="OrthoDB" id="7033561at2"/>
<name>A0A2S3VQR3_9PSED</name>
<proteinExistence type="predicted"/>
<evidence type="ECO:0000313" key="1">
    <source>
        <dbReference type="EMBL" id="POF42251.1"/>
    </source>
</evidence>
<gene>
    <name evidence="1" type="ORF">B0D71_12495</name>
</gene>
<sequence>MKNTLEEKRAAVYWVQRKSAEHRRSPVGASLLAIVVNVNATSLTPRGGLRFFASELAPTLVRAIAKPGHNPR</sequence>
<reference evidence="2" key="1">
    <citation type="submission" date="2017-02" db="EMBL/GenBank/DDBJ databases">
        <authorList>
            <person name="Furmanczyk E.M."/>
        </authorList>
    </citation>
    <scope>NUCLEOTIDE SEQUENCE [LARGE SCALE GENOMIC DNA]</scope>
    <source>
        <strain evidence="2">AP3_22</strain>
    </source>
</reference>
<comment type="caution">
    <text evidence="1">The sequence shown here is derived from an EMBL/GenBank/DDBJ whole genome shotgun (WGS) entry which is preliminary data.</text>
</comment>